<evidence type="ECO:0000313" key="3">
    <source>
        <dbReference type="Proteomes" id="UP000027284"/>
    </source>
</evidence>
<accession>A0A062XYG4</accession>
<protein>
    <recommendedName>
        <fullName evidence="4">Phosphoenolpyruvate carboxykinase (ATP)</fullName>
    </recommendedName>
</protein>
<sequence length="608" mass="68492">MASPYDPLVYRQFAENFRHAVTGKNIEHIGMGTLRRKAWRTAFRTAQGSPLWWSAISSRMAAKTVYLGSGPAIVLPKPSAQQLSIVEKAPEQLHKVVQLLHTMPFVHVRRQMGDNPEFNPICNLYVCTADPKNYRIAYEWATTMGDVKKNRPGPEFFMVDIPMEHQLRMQILVLPEYDINIALGSDYTGECKKGFLRQAMFRADQMGMLGLHAGTKIVRVRDAASGKLKTFAVFMFGLTATGKSTWSCHQLGLDPEQGEGTWVAQDDIVFLRRDGSSYGTEQNYYVKTDVDPRFQEAMYSALTHPTALLENVMVNHKGELDFLDERLGENGRAVINRHQLKVKRGKKWISICYESINTPPIEELDGIVFAFITRRNTIMPFAQRLTPEQGVLAYLWGESTHSFATVPEKAGESVRIVGMDDFIIGAQGRKVNVFYDIVMDLVHRYPGKVHFFQYNTGGMGEIIEVDQATGKKKLVRKAERVPIDLMAALQRAHLRGNAEHAPGRLGTEYVVRCEGVDLSAWDPARFYSEEQIEAYVAELVAGRRAFTDEIADQGLRKDIVALAHRELDRIAGRISAKAERWAEAQALSLTAAEDRAPGYVLPWPRAVR</sequence>
<keyword evidence="1" id="KW-0456">Lyase</keyword>
<evidence type="ECO:0000256" key="1">
    <source>
        <dbReference type="ARBA" id="ARBA00022793"/>
    </source>
</evidence>
<dbReference type="AlphaFoldDB" id="A0A062XYG4"/>
<evidence type="ECO:0000313" key="2">
    <source>
        <dbReference type="EMBL" id="KDA54454.1"/>
    </source>
</evidence>
<dbReference type="GO" id="GO:0006094">
    <property type="term" value="P:gluconeogenesis"/>
    <property type="evidence" value="ECO:0007669"/>
    <property type="project" value="InterPro"/>
</dbReference>
<evidence type="ECO:0008006" key="4">
    <source>
        <dbReference type="Google" id="ProtNLM"/>
    </source>
</evidence>
<dbReference type="Pfam" id="PF01293">
    <property type="entry name" value="PEPCK_ATP"/>
    <property type="match status" value="1"/>
</dbReference>
<keyword evidence="3" id="KW-1185">Reference proteome</keyword>
<dbReference type="RefSeq" id="WP_053334861.1">
    <property type="nucleotide sequence ID" value="NZ_JMFG01000008.1"/>
</dbReference>
<dbReference type="GO" id="GO:0005524">
    <property type="term" value="F:ATP binding"/>
    <property type="evidence" value="ECO:0007669"/>
    <property type="project" value="InterPro"/>
</dbReference>
<dbReference type="EMBL" id="JMFG01000008">
    <property type="protein sequence ID" value="KDA54454.1"/>
    <property type="molecule type" value="Genomic_DNA"/>
</dbReference>
<dbReference type="Proteomes" id="UP000027284">
    <property type="component" value="Unassembled WGS sequence"/>
</dbReference>
<reference evidence="2 3" key="1">
    <citation type="submission" date="2014-04" db="EMBL/GenBank/DDBJ databases">
        <title>The Genome Sequence of Thermoanaerobaculum aquaticum MP-01, The First Cultivated Group 23 Acidobacterium.</title>
        <authorList>
            <person name="Stamps B.W."/>
            <person name="Losey N.A."/>
            <person name="Lawson P.A."/>
            <person name="Stevenson B.S."/>
        </authorList>
    </citation>
    <scope>NUCLEOTIDE SEQUENCE [LARGE SCALE GENOMIC DNA]</scope>
    <source>
        <strain evidence="2 3">MP-01</strain>
    </source>
</reference>
<dbReference type="STRING" id="1312852.EG19_12120"/>
<dbReference type="SUPFAM" id="SSF53795">
    <property type="entry name" value="PEP carboxykinase-like"/>
    <property type="match status" value="1"/>
</dbReference>
<dbReference type="InterPro" id="IPR013035">
    <property type="entry name" value="PEP_carboxykinase_C"/>
</dbReference>
<keyword evidence="1" id="KW-0210">Decarboxylase</keyword>
<organism evidence="2 3">
    <name type="scientific">Thermoanaerobaculum aquaticum</name>
    <dbReference type="NCBI Taxonomy" id="1312852"/>
    <lineage>
        <taxon>Bacteria</taxon>
        <taxon>Pseudomonadati</taxon>
        <taxon>Acidobacteriota</taxon>
        <taxon>Thermoanaerobaculia</taxon>
        <taxon>Thermoanaerobaculales</taxon>
        <taxon>Thermoanaerobaculaceae</taxon>
        <taxon>Thermoanaerobaculum</taxon>
    </lineage>
</organism>
<dbReference type="OrthoDB" id="9806325at2"/>
<name>A0A062XYG4_9BACT</name>
<dbReference type="InterPro" id="IPR001272">
    <property type="entry name" value="PEP_carboxykinase_ATP"/>
</dbReference>
<comment type="caution">
    <text evidence="2">The sequence shown here is derived from an EMBL/GenBank/DDBJ whole genome shotgun (WGS) entry which is preliminary data.</text>
</comment>
<gene>
    <name evidence="2" type="ORF">EG19_12120</name>
</gene>
<dbReference type="Gene3D" id="3.90.228.20">
    <property type="match status" value="1"/>
</dbReference>
<dbReference type="Gene3D" id="2.170.8.10">
    <property type="entry name" value="Phosphoenolpyruvate Carboxykinase, domain 2"/>
    <property type="match status" value="1"/>
</dbReference>
<dbReference type="GO" id="GO:0004612">
    <property type="term" value="F:phosphoenolpyruvate carboxykinase (ATP) activity"/>
    <property type="evidence" value="ECO:0007669"/>
    <property type="project" value="InterPro"/>
</dbReference>
<proteinExistence type="predicted"/>